<accession>A0ABS2HME2</accession>
<gene>
    <name evidence="1" type="ORF">JQC93_17585</name>
</gene>
<protein>
    <submittedName>
        <fullName evidence="1">Uncharacterized protein</fullName>
    </submittedName>
</protein>
<comment type="caution">
    <text evidence="1">The sequence shown here is derived from an EMBL/GenBank/DDBJ whole genome shotgun (WGS) entry which is preliminary data.</text>
</comment>
<proteinExistence type="predicted"/>
<keyword evidence="2" id="KW-1185">Reference proteome</keyword>
<sequence>MNKAQEDKKTLDQWIESKSYSQIWSSVHTNNEALTEWTVSQLLEQTKIRLDFIAHALLNSGNISNCIQWRQLNERNLIDLPPVILSTTVGTHCQLLKKTGIKELLEMEANVAHATMLDEYLVTLPDGEQGIFAYIPLSTYTSKQLHKDFVAFEKDVRNQVKIQEPIAVEKRTEKSGAIRSLISYRAIIYLDILIWLIHEHKLDSIDDIPSIITANEIASALNIHKLDTDDEDIGASNIRSWKRDFYSPKLTKSNWFERISIQIRQDQEMMSLKVSTLLQCS</sequence>
<evidence type="ECO:0000313" key="2">
    <source>
        <dbReference type="Proteomes" id="UP000809621"/>
    </source>
</evidence>
<organism evidence="1 2">
    <name type="scientific">Vibrio ulleungensis</name>
    <dbReference type="NCBI Taxonomy" id="2807619"/>
    <lineage>
        <taxon>Bacteria</taxon>
        <taxon>Pseudomonadati</taxon>
        <taxon>Pseudomonadota</taxon>
        <taxon>Gammaproteobacteria</taxon>
        <taxon>Vibrionales</taxon>
        <taxon>Vibrionaceae</taxon>
        <taxon>Vibrio</taxon>
    </lineage>
</organism>
<dbReference type="EMBL" id="JAFEUM010000009">
    <property type="protein sequence ID" value="MBM7038209.1"/>
    <property type="molecule type" value="Genomic_DNA"/>
</dbReference>
<dbReference type="InterPro" id="IPR045664">
    <property type="entry name" value="DUF6387"/>
</dbReference>
<name>A0ABS2HME2_9VIBR</name>
<dbReference type="RefSeq" id="WP_205159679.1">
    <property type="nucleotide sequence ID" value="NZ_JAFEUM010000009.1"/>
</dbReference>
<dbReference type="Proteomes" id="UP000809621">
    <property type="component" value="Unassembled WGS sequence"/>
</dbReference>
<dbReference type="Pfam" id="PF19924">
    <property type="entry name" value="DUF6387"/>
    <property type="match status" value="1"/>
</dbReference>
<evidence type="ECO:0000313" key="1">
    <source>
        <dbReference type="EMBL" id="MBM7038209.1"/>
    </source>
</evidence>
<reference evidence="1 2" key="1">
    <citation type="submission" date="2021-02" db="EMBL/GenBank/DDBJ databases">
        <authorList>
            <person name="Park J.-S."/>
        </authorList>
    </citation>
    <scope>NUCLEOTIDE SEQUENCE [LARGE SCALE GENOMIC DNA]</scope>
    <source>
        <strain evidence="1 2">188UL20-2</strain>
    </source>
</reference>